<organism evidence="5 6">
    <name type="scientific">Drouetiella hepatica Uher 2000/2452</name>
    <dbReference type="NCBI Taxonomy" id="904376"/>
    <lineage>
        <taxon>Bacteria</taxon>
        <taxon>Bacillati</taxon>
        <taxon>Cyanobacteriota</taxon>
        <taxon>Cyanophyceae</taxon>
        <taxon>Oculatellales</taxon>
        <taxon>Oculatellaceae</taxon>
        <taxon>Drouetiella</taxon>
    </lineage>
</organism>
<dbReference type="Proteomes" id="UP000757435">
    <property type="component" value="Unassembled WGS sequence"/>
</dbReference>
<sequence length="410" mass="46109">MAKTIPTLSIPLLLATLSATLLGIAWAPAQASPVPPSLRESAIASNSASLSSEILQQSWTAYKQRFIQADGRVIDWESKARSTSEGQAYAMLRAVLANDPDTFSQTLQWAENNLKRTDSGDSLWSWQWGQSDQGEWKVLDRNFATDADVDAATALILAARRWNRPDYLTLAQTKIKDVWQLGTIALPDSRSGHTSRYLLPGPLSAFQPQPNQIYFNPSYFAPYAFRLFAQVDLERDWLGMVDSSYRALEESSGVSLVGLPSDWVALNTDTGRFGAVPTTSHLRSMYSFDACRVWWRMSLDAAWFNEPRAKAYLQKHLQPLAEMWRSRQSIPARITLLGTPIASYETTSQYAMLYPAFQIVDPAIAEQIRQQKLLPTYKDGIWDNDSAYYVQNLAWFGLFPATEVAASWLR</sequence>
<keyword evidence="2 5" id="KW-0378">Hydrolase</keyword>
<dbReference type="InterPro" id="IPR012341">
    <property type="entry name" value="6hp_glycosidase-like_sf"/>
</dbReference>
<evidence type="ECO:0000256" key="4">
    <source>
        <dbReference type="SAM" id="SignalP"/>
    </source>
</evidence>
<keyword evidence="4" id="KW-0732">Signal</keyword>
<reference evidence="5" key="1">
    <citation type="submission" date="2021-05" db="EMBL/GenBank/DDBJ databases">
        <authorList>
            <person name="Pietrasiak N."/>
            <person name="Ward R."/>
            <person name="Stajich J.E."/>
            <person name="Kurbessoian T."/>
        </authorList>
    </citation>
    <scope>NUCLEOTIDE SEQUENCE</scope>
    <source>
        <strain evidence="5">UHER 2000/2452</strain>
    </source>
</reference>
<feature type="signal peptide" evidence="4">
    <location>
        <begin position="1"/>
        <end position="31"/>
    </location>
</feature>
<dbReference type="EMBL" id="JAHHHD010000029">
    <property type="protein sequence ID" value="MBW4661038.1"/>
    <property type="molecule type" value="Genomic_DNA"/>
</dbReference>
<dbReference type="AlphaFoldDB" id="A0A951QGZ3"/>
<dbReference type="Pfam" id="PF01270">
    <property type="entry name" value="Glyco_hydro_8"/>
    <property type="match status" value="1"/>
</dbReference>
<proteinExistence type="inferred from homology"/>
<dbReference type="InterPro" id="IPR008928">
    <property type="entry name" value="6-hairpin_glycosidase_sf"/>
</dbReference>
<accession>A0A951QGZ3</accession>
<dbReference type="PRINTS" id="PR00735">
    <property type="entry name" value="GLHYDRLASE8"/>
</dbReference>
<dbReference type="GO" id="GO:0005975">
    <property type="term" value="P:carbohydrate metabolic process"/>
    <property type="evidence" value="ECO:0007669"/>
    <property type="project" value="InterPro"/>
</dbReference>
<dbReference type="GO" id="GO:0004553">
    <property type="term" value="F:hydrolase activity, hydrolyzing O-glycosyl compounds"/>
    <property type="evidence" value="ECO:0007669"/>
    <property type="project" value="InterPro"/>
</dbReference>
<reference evidence="5" key="2">
    <citation type="journal article" date="2022" name="Microbiol. Resour. Announc.">
        <title>Metagenome Sequencing to Explore Phylogenomics of Terrestrial Cyanobacteria.</title>
        <authorList>
            <person name="Ward R.D."/>
            <person name="Stajich J.E."/>
            <person name="Johansen J.R."/>
            <person name="Huntemann M."/>
            <person name="Clum A."/>
            <person name="Foster B."/>
            <person name="Foster B."/>
            <person name="Roux S."/>
            <person name="Palaniappan K."/>
            <person name="Varghese N."/>
            <person name="Mukherjee S."/>
            <person name="Reddy T.B.K."/>
            <person name="Daum C."/>
            <person name="Copeland A."/>
            <person name="Chen I.A."/>
            <person name="Ivanova N.N."/>
            <person name="Kyrpides N.C."/>
            <person name="Shapiro N."/>
            <person name="Eloe-Fadrosh E.A."/>
            <person name="Pietrasiak N."/>
        </authorList>
    </citation>
    <scope>NUCLEOTIDE SEQUENCE</scope>
    <source>
        <strain evidence="5">UHER 2000/2452</strain>
    </source>
</reference>
<comment type="similarity">
    <text evidence="1">Belongs to the glycosyl hydrolase 8 (cellulase D) family.</text>
</comment>
<dbReference type="SUPFAM" id="SSF48208">
    <property type="entry name" value="Six-hairpin glycosidases"/>
    <property type="match status" value="1"/>
</dbReference>
<gene>
    <name evidence="5" type="ORF">KME15_20365</name>
</gene>
<evidence type="ECO:0000256" key="3">
    <source>
        <dbReference type="ARBA" id="ARBA00023295"/>
    </source>
</evidence>
<evidence type="ECO:0000313" key="6">
    <source>
        <dbReference type="Proteomes" id="UP000757435"/>
    </source>
</evidence>
<evidence type="ECO:0000256" key="1">
    <source>
        <dbReference type="ARBA" id="ARBA00009209"/>
    </source>
</evidence>
<protein>
    <submittedName>
        <fullName evidence="5">Glycosyl hydrolase</fullName>
    </submittedName>
</protein>
<feature type="chain" id="PRO_5037395059" evidence="4">
    <location>
        <begin position="32"/>
        <end position="410"/>
    </location>
</feature>
<dbReference type="Gene3D" id="1.50.10.10">
    <property type="match status" value="1"/>
</dbReference>
<keyword evidence="3" id="KW-0326">Glycosidase</keyword>
<dbReference type="InterPro" id="IPR002037">
    <property type="entry name" value="Glyco_hydro_8"/>
</dbReference>
<comment type="caution">
    <text evidence="5">The sequence shown here is derived from an EMBL/GenBank/DDBJ whole genome shotgun (WGS) entry which is preliminary data.</text>
</comment>
<name>A0A951QGZ3_9CYAN</name>
<evidence type="ECO:0000256" key="2">
    <source>
        <dbReference type="ARBA" id="ARBA00022801"/>
    </source>
</evidence>
<evidence type="ECO:0000313" key="5">
    <source>
        <dbReference type="EMBL" id="MBW4661038.1"/>
    </source>
</evidence>